<dbReference type="InterPro" id="IPR019734">
    <property type="entry name" value="TPR_rpt"/>
</dbReference>
<dbReference type="InterPro" id="IPR011990">
    <property type="entry name" value="TPR-like_helical_dom_sf"/>
</dbReference>
<dbReference type="EMBL" id="KT007007">
    <property type="protein sequence ID" value="AKQ03035.1"/>
    <property type="molecule type" value="Genomic_DNA"/>
</dbReference>
<dbReference type="AlphaFoldDB" id="A0A0H4T8G1"/>
<reference evidence="1" key="1">
    <citation type="journal article" date="2015" name="ISME J.">
        <title>Aquifer environment selects for microbial species cohorts in sediment and groundwater.</title>
        <authorList>
            <person name="Hug L.A."/>
            <person name="Thomas B.C."/>
            <person name="Brown C.T."/>
            <person name="Frischkorn K.R."/>
            <person name="Williams K.H."/>
            <person name="Tringe S.G."/>
            <person name="Banfield J.F."/>
        </authorList>
    </citation>
    <scope>NUCLEOTIDE SEQUENCE</scope>
</reference>
<dbReference type="Pfam" id="PF14559">
    <property type="entry name" value="TPR_19"/>
    <property type="match status" value="1"/>
</dbReference>
<dbReference type="SMART" id="SM00028">
    <property type="entry name" value="TPR"/>
    <property type="match status" value="4"/>
</dbReference>
<dbReference type="Gene3D" id="1.25.40.10">
    <property type="entry name" value="Tetratricopeptide repeat domain"/>
    <property type="match status" value="1"/>
</dbReference>
<name>A0A0H4T8G1_9BACT</name>
<protein>
    <submittedName>
        <fullName evidence="1">TPR domain-containing protein</fullName>
    </submittedName>
</protein>
<proteinExistence type="predicted"/>
<dbReference type="SUPFAM" id="SSF48452">
    <property type="entry name" value="TPR-like"/>
    <property type="match status" value="1"/>
</dbReference>
<dbReference type="PANTHER" id="PTHR12558">
    <property type="entry name" value="CELL DIVISION CYCLE 16,23,27"/>
    <property type="match status" value="1"/>
</dbReference>
<evidence type="ECO:0000313" key="1">
    <source>
        <dbReference type="EMBL" id="AKQ03035.1"/>
    </source>
</evidence>
<sequence>MSQDDAALAQAIRRQEERLARDPGSLAFAQLADLYRKAGRTREAAALCRDGLTRYPHYTTARLILAKTLVADGDLDGALAELARILEVSPKDVQCHRLAAEIHRRRGRIDAAVAHLETAVRLDAGDRESRALLGLLRAATPPADDASGLVRVLADDTFATVAFGTLCLEQTCLEEAAQTFTRILRKDPDNRAAREGLELTLRARQRRKG</sequence>
<accession>A0A0H4T8G1</accession>
<organism evidence="1">
    <name type="scientific">uncultured bacterium Rifle_16ft_4_minimus_37862</name>
    <dbReference type="NCBI Taxonomy" id="1665157"/>
    <lineage>
        <taxon>Bacteria</taxon>
        <taxon>environmental samples</taxon>
    </lineage>
</organism>
<dbReference type="PANTHER" id="PTHR12558:SF13">
    <property type="entry name" value="CELL DIVISION CYCLE PROTEIN 27 HOMOLOG"/>
    <property type="match status" value="1"/>
</dbReference>